<dbReference type="EMBL" id="SOCA01000003">
    <property type="protein sequence ID" value="TDU70819.1"/>
    <property type="molecule type" value="Genomic_DNA"/>
</dbReference>
<protein>
    <submittedName>
        <fullName evidence="2">Uncharacterized protein</fullName>
    </submittedName>
</protein>
<proteinExistence type="predicted"/>
<dbReference type="PROSITE" id="PS51257">
    <property type="entry name" value="PROKAR_LIPOPROTEIN"/>
    <property type="match status" value="1"/>
</dbReference>
<accession>A0A4R7RZH8</accession>
<dbReference type="Proteomes" id="UP000295662">
    <property type="component" value="Unassembled WGS sequence"/>
</dbReference>
<dbReference type="RefSeq" id="WP_166647154.1">
    <property type="nucleotide sequence ID" value="NZ_SOCA01000003.1"/>
</dbReference>
<feature type="region of interest" description="Disordered" evidence="1">
    <location>
        <begin position="27"/>
        <end position="57"/>
    </location>
</feature>
<sequence length="57" mass="6123">MKLIRILTLAITATTLTLTSVSCREKGPGEKIGDKVDDALDARPGEPVRDAVEKVTE</sequence>
<keyword evidence="3" id="KW-1185">Reference proteome</keyword>
<gene>
    <name evidence="2" type="ORF">EI77_01937</name>
</gene>
<evidence type="ECO:0000256" key="1">
    <source>
        <dbReference type="SAM" id="MobiDB-lite"/>
    </source>
</evidence>
<dbReference type="AlphaFoldDB" id="A0A4R7RZH8"/>
<name>A0A4R7RZH8_9BACT</name>
<reference evidence="2 3" key="1">
    <citation type="submission" date="2019-03" db="EMBL/GenBank/DDBJ databases">
        <title>Genomic Encyclopedia of Archaeal and Bacterial Type Strains, Phase II (KMG-II): from individual species to whole genera.</title>
        <authorList>
            <person name="Goeker M."/>
        </authorList>
    </citation>
    <scope>NUCLEOTIDE SEQUENCE [LARGE SCALE GENOMIC DNA]</scope>
    <source>
        <strain evidence="2 3">ATCC 25309</strain>
    </source>
</reference>
<evidence type="ECO:0000313" key="2">
    <source>
        <dbReference type="EMBL" id="TDU70819.1"/>
    </source>
</evidence>
<comment type="caution">
    <text evidence="2">The sequence shown here is derived from an EMBL/GenBank/DDBJ whole genome shotgun (WGS) entry which is preliminary data.</text>
</comment>
<organism evidence="2 3">
    <name type="scientific">Prosthecobacter fusiformis</name>
    <dbReference type="NCBI Taxonomy" id="48464"/>
    <lineage>
        <taxon>Bacteria</taxon>
        <taxon>Pseudomonadati</taxon>
        <taxon>Verrucomicrobiota</taxon>
        <taxon>Verrucomicrobiia</taxon>
        <taxon>Verrucomicrobiales</taxon>
        <taxon>Verrucomicrobiaceae</taxon>
        <taxon>Prosthecobacter</taxon>
    </lineage>
</organism>
<evidence type="ECO:0000313" key="3">
    <source>
        <dbReference type="Proteomes" id="UP000295662"/>
    </source>
</evidence>